<dbReference type="InterPro" id="IPR049445">
    <property type="entry name" value="TetR_SbtR-like_C"/>
</dbReference>
<feature type="domain" description="HTH tetR-type" evidence="5">
    <location>
        <begin position="20"/>
        <end position="77"/>
    </location>
</feature>
<dbReference type="Pfam" id="PF21597">
    <property type="entry name" value="TetR_C_43"/>
    <property type="match status" value="1"/>
</dbReference>
<dbReference type="SUPFAM" id="SSF46689">
    <property type="entry name" value="Homeodomain-like"/>
    <property type="match status" value="1"/>
</dbReference>
<accession>A0A1G7FZL6</accession>
<dbReference type="AlphaFoldDB" id="A0A1G7FZL6"/>
<evidence type="ECO:0000256" key="2">
    <source>
        <dbReference type="ARBA" id="ARBA00023125"/>
    </source>
</evidence>
<dbReference type="SUPFAM" id="SSF48498">
    <property type="entry name" value="Tetracyclin repressor-like, C-terminal domain"/>
    <property type="match status" value="1"/>
</dbReference>
<evidence type="ECO:0000313" key="7">
    <source>
        <dbReference type="Proteomes" id="UP000198994"/>
    </source>
</evidence>
<keyword evidence="3" id="KW-0804">Transcription</keyword>
<reference evidence="7" key="1">
    <citation type="submission" date="2016-10" db="EMBL/GenBank/DDBJ databases">
        <authorList>
            <person name="Varghese N."/>
            <person name="Submissions S."/>
        </authorList>
    </citation>
    <scope>NUCLEOTIDE SEQUENCE [LARGE SCALE GENOMIC DNA]</scope>
    <source>
        <strain evidence="7">DSM 10146</strain>
    </source>
</reference>
<name>A0A1G7FZL6_9RHOB</name>
<dbReference type="PANTHER" id="PTHR30055">
    <property type="entry name" value="HTH-TYPE TRANSCRIPTIONAL REGULATOR RUTR"/>
    <property type="match status" value="1"/>
</dbReference>
<dbReference type="STRING" id="282683.SAMN04488105_10816"/>
<keyword evidence="7" id="KW-1185">Reference proteome</keyword>
<evidence type="ECO:0000259" key="5">
    <source>
        <dbReference type="PROSITE" id="PS50977"/>
    </source>
</evidence>
<organism evidence="6 7">
    <name type="scientific">Salipiger thiooxidans</name>
    <dbReference type="NCBI Taxonomy" id="282683"/>
    <lineage>
        <taxon>Bacteria</taxon>
        <taxon>Pseudomonadati</taxon>
        <taxon>Pseudomonadota</taxon>
        <taxon>Alphaproteobacteria</taxon>
        <taxon>Rhodobacterales</taxon>
        <taxon>Roseobacteraceae</taxon>
        <taxon>Salipiger</taxon>
    </lineage>
</organism>
<sequence length="184" mass="20357">MGKEMSAEQPKTRKPRADTLRNRELLLSAAAEVFRGDGGSLEAVARKAGLGIGTLYRHFPTREALFQAVYAREVEILERRAEEDSLEEWMREALRMMATKRGMVAALAPVFEPESCFISEQSERMRGAVAALHARAVAEGRVRADVTSEDLMRVLLGINYGPGADPDRAGLLLDVFLDGLRPRS</sequence>
<dbReference type="Pfam" id="PF00440">
    <property type="entry name" value="TetR_N"/>
    <property type="match status" value="1"/>
</dbReference>
<dbReference type="GO" id="GO:0000976">
    <property type="term" value="F:transcription cis-regulatory region binding"/>
    <property type="evidence" value="ECO:0007669"/>
    <property type="project" value="TreeGrafter"/>
</dbReference>
<evidence type="ECO:0000313" key="6">
    <source>
        <dbReference type="EMBL" id="SDE81331.1"/>
    </source>
</evidence>
<dbReference type="GO" id="GO:0003700">
    <property type="term" value="F:DNA-binding transcription factor activity"/>
    <property type="evidence" value="ECO:0007669"/>
    <property type="project" value="TreeGrafter"/>
</dbReference>
<evidence type="ECO:0000256" key="4">
    <source>
        <dbReference type="PROSITE-ProRule" id="PRU00335"/>
    </source>
</evidence>
<protein>
    <submittedName>
        <fullName evidence="6">Transcriptional regulator, TetR family</fullName>
    </submittedName>
</protein>
<dbReference type="PANTHER" id="PTHR30055:SF234">
    <property type="entry name" value="HTH-TYPE TRANSCRIPTIONAL REGULATOR BETI"/>
    <property type="match status" value="1"/>
</dbReference>
<dbReference type="InterPro" id="IPR001647">
    <property type="entry name" value="HTH_TetR"/>
</dbReference>
<dbReference type="PROSITE" id="PS50977">
    <property type="entry name" value="HTH_TETR_2"/>
    <property type="match status" value="1"/>
</dbReference>
<dbReference type="InterPro" id="IPR036271">
    <property type="entry name" value="Tet_transcr_reg_TetR-rel_C_sf"/>
</dbReference>
<proteinExistence type="predicted"/>
<evidence type="ECO:0000256" key="1">
    <source>
        <dbReference type="ARBA" id="ARBA00023015"/>
    </source>
</evidence>
<dbReference type="EMBL" id="FNAV01000008">
    <property type="protein sequence ID" value="SDE81331.1"/>
    <property type="molecule type" value="Genomic_DNA"/>
</dbReference>
<keyword evidence="1" id="KW-0805">Transcription regulation</keyword>
<dbReference type="InterPro" id="IPR050109">
    <property type="entry name" value="HTH-type_TetR-like_transc_reg"/>
</dbReference>
<feature type="DNA-binding region" description="H-T-H motif" evidence="4">
    <location>
        <begin position="40"/>
        <end position="59"/>
    </location>
</feature>
<evidence type="ECO:0000256" key="3">
    <source>
        <dbReference type="ARBA" id="ARBA00023163"/>
    </source>
</evidence>
<dbReference type="Proteomes" id="UP000198994">
    <property type="component" value="Unassembled WGS sequence"/>
</dbReference>
<keyword evidence="2 4" id="KW-0238">DNA-binding</keyword>
<gene>
    <name evidence="6" type="ORF">SAMN04488105_10816</name>
</gene>
<dbReference type="InterPro" id="IPR009057">
    <property type="entry name" value="Homeodomain-like_sf"/>
</dbReference>
<dbReference type="Gene3D" id="1.10.357.10">
    <property type="entry name" value="Tetracycline Repressor, domain 2"/>
    <property type="match status" value="1"/>
</dbReference>